<evidence type="ECO:0000313" key="2">
    <source>
        <dbReference type="EMBL" id="KKO02384.1"/>
    </source>
</evidence>
<protein>
    <recommendedName>
        <fullName evidence="3">Thioredoxin domain-containing protein</fullName>
    </recommendedName>
</protein>
<evidence type="ECO:0008006" key="3">
    <source>
        <dbReference type="Google" id="ProtNLM"/>
    </source>
</evidence>
<accession>A0A0F9YD47</accession>
<dbReference type="CDD" id="cd02968">
    <property type="entry name" value="SCO"/>
    <property type="match status" value="1"/>
</dbReference>
<dbReference type="PANTHER" id="PTHR12151:SF25">
    <property type="entry name" value="LINALOOL DEHYDRATASE_ISOMERASE DOMAIN-CONTAINING PROTEIN"/>
    <property type="match status" value="1"/>
</dbReference>
<comment type="similarity">
    <text evidence="1">Belongs to the SCO1/2 family.</text>
</comment>
<gene>
    <name evidence="2" type="ORF">LCGC14_0107990</name>
</gene>
<dbReference type="InterPro" id="IPR036249">
    <property type="entry name" value="Thioredoxin-like_sf"/>
</dbReference>
<name>A0A0F9YD47_9ZZZZ</name>
<dbReference type="AlphaFoldDB" id="A0A0F9YD47"/>
<dbReference type="PANTHER" id="PTHR12151">
    <property type="entry name" value="ELECTRON TRANSPORT PROTIN SCO1/SENC FAMILY MEMBER"/>
    <property type="match status" value="1"/>
</dbReference>
<dbReference type="FunFam" id="3.40.30.10:FF:000013">
    <property type="entry name" value="Blast:Protein SCO1 homolog, mitochondrial"/>
    <property type="match status" value="1"/>
</dbReference>
<dbReference type="EMBL" id="LAZR01000031">
    <property type="protein sequence ID" value="KKO02384.1"/>
    <property type="molecule type" value="Genomic_DNA"/>
</dbReference>
<dbReference type="InterPro" id="IPR003782">
    <property type="entry name" value="SCO1/SenC"/>
</dbReference>
<evidence type="ECO:0000256" key="1">
    <source>
        <dbReference type="ARBA" id="ARBA00010996"/>
    </source>
</evidence>
<organism evidence="2">
    <name type="scientific">marine sediment metagenome</name>
    <dbReference type="NCBI Taxonomy" id="412755"/>
    <lineage>
        <taxon>unclassified sequences</taxon>
        <taxon>metagenomes</taxon>
        <taxon>ecological metagenomes</taxon>
    </lineage>
</organism>
<dbReference type="Gene3D" id="3.40.30.10">
    <property type="entry name" value="Glutaredoxin"/>
    <property type="match status" value="1"/>
</dbReference>
<proteinExistence type="inferred from homology"/>
<sequence>MQRRDIALLSIGTLVLVLTLVLFLVVFGKQATTSESAVPGSTDIGGQFQLVDSDGSLVSQDDFLGKPTIMFFGFTYCSDICPSTLFNLSRLIKQLGNQADQFNYFFVSLDWQRDGPDQLSRYLSVFDSRIHGLSGNEAQIDAIAETYRVHYERVETDNGDYTISHTASTYLLDPEGNFVGTLAYDFDLDEAQASLEQLLASS</sequence>
<dbReference type="SUPFAM" id="SSF52833">
    <property type="entry name" value="Thioredoxin-like"/>
    <property type="match status" value="1"/>
</dbReference>
<dbReference type="Pfam" id="PF02630">
    <property type="entry name" value="SCO1-SenC"/>
    <property type="match status" value="1"/>
</dbReference>
<comment type="caution">
    <text evidence="2">The sequence shown here is derived from an EMBL/GenBank/DDBJ whole genome shotgun (WGS) entry which is preliminary data.</text>
</comment>
<reference evidence="2" key="1">
    <citation type="journal article" date="2015" name="Nature">
        <title>Complex archaea that bridge the gap between prokaryotes and eukaryotes.</title>
        <authorList>
            <person name="Spang A."/>
            <person name="Saw J.H."/>
            <person name="Jorgensen S.L."/>
            <person name="Zaremba-Niedzwiedzka K."/>
            <person name="Martijn J."/>
            <person name="Lind A.E."/>
            <person name="van Eijk R."/>
            <person name="Schleper C."/>
            <person name="Guy L."/>
            <person name="Ettema T.J."/>
        </authorList>
    </citation>
    <scope>NUCLEOTIDE SEQUENCE</scope>
</reference>